<accession>A0A210QVB1</accession>
<evidence type="ECO:0000313" key="3">
    <source>
        <dbReference type="EMBL" id="OWF52592.1"/>
    </source>
</evidence>
<organism evidence="3 4">
    <name type="scientific">Mizuhopecten yessoensis</name>
    <name type="common">Japanese scallop</name>
    <name type="synonym">Patinopecten yessoensis</name>
    <dbReference type="NCBI Taxonomy" id="6573"/>
    <lineage>
        <taxon>Eukaryota</taxon>
        <taxon>Metazoa</taxon>
        <taxon>Spiralia</taxon>
        <taxon>Lophotrochozoa</taxon>
        <taxon>Mollusca</taxon>
        <taxon>Bivalvia</taxon>
        <taxon>Autobranchia</taxon>
        <taxon>Pteriomorphia</taxon>
        <taxon>Pectinida</taxon>
        <taxon>Pectinoidea</taxon>
        <taxon>Pectinidae</taxon>
        <taxon>Mizuhopecten</taxon>
    </lineage>
</organism>
<dbReference type="InterPro" id="IPR052626">
    <property type="entry name" value="SWT1_Regulator"/>
</dbReference>
<feature type="region of interest" description="Disordered" evidence="1">
    <location>
        <begin position="498"/>
        <end position="523"/>
    </location>
</feature>
<dbReference type="PANTHER" id="PTHR16161:SF0">
    <property type="entry name" value="TRANSCRIPTIONAL PROTEIN SWT1"/>
    <property type="match status" value="1"/>
</dbReference>
<name>A0A210QVB1_MIZYE</name>
<gene>
    <name evidence="3" type="ORF">KP79_PYT04057</name>
</gene>
<dbReference type="InterPro" id="IPR029060">
    <property type="entry name" value="PIN-like_dom_sf"/>
</dbReference>
<feature type="region of interest" description="Disordered" evidence="1">
    <location>
        <begin position="770"/>
        <end position="795"/>
    </location>
</feature>
<feature type="region of interest" description="Disordered" evidence="1">
    <location>
        <begin position="964"/>
        <end position="995"/>
    </location>
</feature>
<keyword evidence="4" id="KW-1185">Reference proteome</keyword>
<feature type="compositionally biased region" description="Basic and acidic residues" evidence="1">
    <location>
        <begin position="158"/>
        <end position="168"/>
    </location>
</feature>
<protein>
    <submittedName>
        <fullName evidence="3">Transcriptional protein SWT1</fullName>
    </submittedName>
</protein>
<dbReference type="SUPFAM" id="SSF51045">
    <property type="entry name" value="WW domain"/>
    <property type="match status" value="1"/>
</dbReference>
<dbReference type="SMART" id="SM00456">
    <property type="entry name" value="WW"/>
    <property type="match status" value="1"/>
</dbReference>
<feature type="region of interest" description="Disordered" evidence="1">
    <location>
        <begin position="136"/>
        <end position="169"/>
    </location>
</feature>
<dbReference type="SUPFAM" id="SSF88723">
    <property type="entry name" value="PIN domain-like"/>
    <property type="match status" value="1"/>
</dbReference>
<dbReference type="InterPro" id="IPR002716">
    <property type="entry name" value="PIN_dom"/>
</dbReference>
<dbReference type="Gene3D" id="3.40.50.1010">
    <property type="entry name" value="5'-nuclease"/>
    <property type="match status" value="1"/>
</dbReference>
<dbReference type="STRING" id="6573.A0A210QVB1"/>
<dbReference type="InterPro" id="IPR001202">
    <property type="entry name" value="WW_dom"/>
</dbReference>
<dbReference type="AlphaFoldDB" id="A0A210QVB1"/>
<sequence length="1140" mass="127222">MSDQGKVKPKLPFGWIVRQSSSFPDRIYYFNVQTGASTWEIPDLQQQLNPYLTPEQKPHSTSRRPSDVKFGIRKSGVNCQTAGVNQQVPGVSGPVPGVNRSVPGVNYPIPSVNHQIPGGSQHFPIEAKFSPEFSDDDSFDLTLDTSNDNNPASVSCNYDREKEHRTKDTYSFGKQTKQGINVQFKPIRDSKPSHTQGALSSAVSERSTSSSVENANRIVKGQKTLSQEPGISPSKKVRLLSDSDTKDSGSRYVLSAKDNFNTKCSYLKTSKPVPNPPDILVGTEKCVVPSDLPDCSSNKVIPSVKRKVKDRLGTPLCSASLRAEDSRKFDKRKVCYSPKGSVIETDTKTVKTEPGNTVNRVKKKATSKHNEVTKTLGGDLRKVISSSETSQCSIPLVDFKDAESAARDRIPSGSVYGSEVHVPNKRHLTDPEKRRSIQSWIDHCEPEDDLSDKSSEILVPSWDISSPDHDSGRGSLAPRNYMDSRRVVVSNDKLSVSTGDSVLQPTGGESRKDAGAFPKNNSWKGVHATPAPVAHRSVMNMEIDELGTEPVALEDRQIEDMDVAEIALKEVREQLQKQIPTEVTGSLTKRVSGSDSQSKLNSLHHVQKLLIVVDTNVLIESLGFVEDLRDQEFKKLAKPVLVIPWVVMQELDALKNSKNNFSLATARRARGPVNFLFQCFKVQHPRVIGQTPKEAKQALEEFTPECNDDRILHCCLDLKKRNPESHVILLSNDKNLCSKATILNLKAYSRHTVMAGIETQSVLLSSEQVSTSPEVHRTPTKNPRLSPIRSPTGTSVSSKLLQKSEESYNNVADQILCKAKLLMKSSLSIVLEKEMKVAYDDIWMDIVFKKPPWTLEDILDCFKKHWIAVFGMIYNRKLKEEVHRLVEKFKPFKGFIPSVESVGELVDDAVRIAEECESHSNYGTLFSQASTELKLVQKFQQECHAGTISETSLDTYLKKNTSTGTMKRLSMDSDTKRPPSGTDSVTPPSVASSQMSPCVSDASVVHLQPVENRFRTIWQTILSLCDTMNTWVETSPKDHLQEMNDILIKLVPFVKDLRFHFEHTLSLSPTQIKSQQAYVHNLSIKLNTFFSTMEIEIEEWKGCRKKLSRTVLVRSSSCSEVFRKSQKVEQTSKSVVLEKI</sequence>
<dbReference type="CDD" id="cd00201">
    <property type="entry name" value="WW"/>
    <property type="match status" value="1"/>
</dbReference>
<dbReference type="SMART" id="SM00670">
    <property type="entry name" value="PINc"/>
    <property type="match status" value="1"/>
</dbReference>
<feature type="domain" description="WW" evidence="2">
    <location>
        <begin position="9"/>
        <end position="44"/>
    </location>
</feature>
<dbReference type="EMBL" id="NEDP02001728">
    <property type="protein sequence ID" value="OWF52592.1"/>
    <property type="molecule type" value="Genomic_DNA"/>
</dbReference>
<dbReference type="PANTHER" id="PTHR16161">
    <property type="entry name" value="TRANSCRIPTIONAL PROTEIN SWT1"/>
    <property type="match status" value="1"/>
</dbReference>
<feature type="region of interest" description="Disordered" evidence="1">
    <location>
        <begin position="186"/>
        <end position="247"/>
    </location>
</feature>
<dbReference type="OrthoDB" id="548295at2759"/>
<dbReference type="GO" id="GO:0005634">
    <property type="term" value="C:nucleus"/>
    <property type="evidence" value="ECO:0007669"/>
    <property type="project" value="TreeGrafter"/>
</dbReference>
<proteinExistence type="predicted"/>
<dbReference type="InterPro" id="IPR036020">
    <property type="entry name" value="WW_dom_sf"/>
</dbReference>
<comment type="caution">
    <text evidence="3">The sequence shown here is derived from an EMBL/GenBank/DDBJ whole genome shotgun (WGS) entry which is preliminary data.</text>
</comment>
<evidence type="ECO:0000259" key="2">
    <source>
        <dbReference type="PROSITE" id="PS50020"/>
    </source>
</evidence>
<feature type="compositionally biased region" description="Polar residues" evidence="1">
    <location>
        <begin position="147"/>
        <end position="156"/>
    </location>
</feature>
<dbReference type="Gene3D" id="2.20.70.10">
    <property type="match status" value="1"/>
</dbReference>
<evidence type="ECO:0000313" key="4">
    <source>
        <dbReference type="Proteomes" id="UP000242188"/>
    </source>
</evidence>
<dbReference type="CDD" id="cd18727">
    <property type="entry name" value="PIN_Swt1-like"/>
    <property type="match status" value="1"/>
</dbReference>
<feature type="compositionally biased region" description="Low complexity" evidence="1">
    <location>
        <begin position="200"/>
        <end position="211"/>
    </location>
</feature>
<reference evidence="3 4" key="1">
    <citation type="journal article" date="2017" name="Nat. Ecol. Evol.">
        <title>Scallop genome provides insights into evolution of bilaterian karyotype and development.</title>
        <authorList>
            <person name="Wang S."/>
            <person name="Zhang J."/>
            <person name="Jiao W."/>
            <person name="Li J."/>
            <person name="Xun X."/>
            <person name="Sun Y."/>
            <person name="Guo X."/>
            <person name="Huan P."/>
            <person name="Dong B."/>
            <person name="Zhang L."/>
            <person name="Hu X."/>
            <person name="Sun X."/>
            <person name="Wang J."/>
            <person name="Zhao C."/>
            <person name="Wang Y."/>
            <person name="Wang D."/>
            <person name="Huang X."/>
            <person name="Wang R."/>
            <person name="Lv J."/>
            <person name="Li Y."/>
            <person name="Zhang Z."/>
            <person name="Liu B."/>
            <person name="Lu W."/>
            <person name="Hui Y."/>
            <person name="Liang J."/>
            <person name="Zhou Z."/>
            <person name="Hou R."/>
            <person name="Li X."/>
            <person name="Liu Y."/>
            <person name="Li H."/>
            <person name="Ning X."/>
            <person name="Lin Y."/>
            <person name="Zhao L."/>
            <person name="Xing Q."/>
            <person name="Dou J."/>
            <person name="Li Y."/>
            <person name="Mao J."/>
            <person name="Guo H."/>
            <person name="Dou H."/>
            <person name="Li T."/>
            <person name="Mu C."/>
            <person name="Jiang W."/>
            <person name="Fu Q."/>
            <person name="Fu X."/>
            <person name="Miao Y."/>
            <person name="Liu J."/>
            <person name="Yu Q."/>
            <person name="Li R."/>
            <person name="Liao H."/>
            <person name="Li X."/>
            <person name="Kong Y."/>
            <person name="Jiang Z."/>
            <person name="Chourrout D."/>
            <person name="Li R."/>
            <person name="Bao Z."/>
        </authorList>
    </citation>
    <scope>NUCLEOTIDE SEQUENCE [LARGE SCALE GENOMIC DNA]</scope>
    <source>
        <strain evidence="3 4">PY_sf001</strain>
    </source>
</reference>
<feature type="compositionally biased region" description="Polar residues" evidence="1">
    <location>
        <begin position="981"/>
        <end position="995"/>
    </location>
</feature>
<dbReference type="Pfam" id="PF13638">
    <property type="entry name" value="PIN_4"/>
    <property type="match status" value="1"/>
</dbReference>
<dbReference type="PROSITE" id="PS50020">
    <property type="entry name" value="WW_DOMAIN_2"/>
    <property type="match status" value="1"/>
</dbReference>
<dbReference type="Proteomes" id="UP000242188">
    <property type="component" value="Unassembled WGS sequence"/>
</dbReference>
<evidence type="ECO:0000256" key="1">
    <source>
        <dbReference type="SAM" id="MobiDB-lite"/>
    </source>
</evidence>